<evidence type="ECO:0000313" key="10">
    <source>
        <dbReference type="Proteomes" id="UP000007875"/>
    </source>
</evidence>
<dbReference type="eggNOG" id="KOG3627">
    <property type="taxonomic scope" value="Eukaryota"/>
</dbReference>
<dbReference type="GO" id="GO:0006508">
    <property type="term" value="P:proteolysis"/>
    <property type="evidence" value="ECO:0007669"/>
    <property type="project" value="UniProtKB-KW"/>
</dbReference>
<proteinExistence type="predicted"/>
<evidence type="ECO:0000256" key="5">
    <source>
        <dbReference type="ARBA" id="ARBA00022825"/>
    </source>
</evidence>
<dbReference type="SUPFAM" id="SSF50494">
    <property type="entry name" value="Trypsin-like serine proteases"/>
    <property type="match status" value="1"/>
</dbReference>
<dbReference type="PROSITE" id="PS00134">
    <property type="entry name" value="TRYPSIN_HIS"/>
    <property type="match status" value="1"/>
</dbReference>
<evidence type="ECO:0000256" key="6">
    <source>
        <dbReference type="ARBA" id="ARBA00023157"/>
    </source>
</evidence>
<keyword evidence="6" id="KW-1015">Disulfide bond</keyword>
<dbReference type="FunFam" id="2.40.10.10:FF:000166">
    <property type="entry name" value="Trypsin"/>
    <property type="match status" value="1"/>
</dbReference>
<keyword evidence="3" id="KW-0645">Protease</keyword>
<evidence type="ECO:0000259" key="8">
    <source>
        <dbReference type="PROSITE" id="PS50240"/>
    </source>
</evidence>
<reference evidence="9" key="3">
    <citation type="submission" date="2025-09" db="UniProtKB">
        <authorList>
            <consortium name="Ensembl"/>
        </authorList>
    </citation>
    <scope>IDENTIFICATION</scope>
</reference>
<dbReference type="STRING" id="51511.ENSCSAVP00000008174"/>
<dbReference type="PROSITE" id="PS50240">
    <property type="entry name" value="TRYPSIN_DOM"/>
    <property type="match status" value="1"/>
</dbReference>
<accession>H2YS64</accession>
<feature type="chain" id="PRO_5003578768" description="Peptidase S1 domain-containing protein" evidence="7">
    <location>
        <begin position="27"/>
        <end position="198"/>
    </location>
</feature>
<evidence type="ECO:0000256" key="7">
    <source>
        <dbReference type="SAM" id="SignalP"/>
    </source>
</evidence>
<keyword evidence="10" id="KW-1185">Reference proteome</keyword>
<evidence type="ECO:0000256" key="4">
    <source>
        <dbReference type="ARBA" id="ARBA00022801"/>
    </source>
</evidence>
<keyword evidence="4" id="KW-0378">Hydrolase</keyword>
<feature type="domain" description="Peptidase S1" evidence="8">
    <location>
        <begin position="30"/>
        <end position="198"/>
    </location>
</feature>
<evidence type="ECO:0000256" key="3">
    <source>
        <dbReference type="ARBA" id="ARBA00022670"/>
    </source>
</evidence>
<dbReference type="Pfam" id="PF00089">
    <property type="entry name" value="Trypsin"/>
    <property type="match status" value="1"/>
</dbReference>
<dbReference type="GO" id="GO:0005615">
    <property type="term" value="C:extracellular space"/>
    <property type="evidence" value="ECO:0007669"/>
    <property type="project" value="TreeGrafter"/>
</dbReference>
<dbReference type="OMA" id="GMIDNTM"/>
<keyword evidence="7" id="KW-0732">Signal</keyword>
<dbReference type="InterPro" id="IPR001314">
    <property type="entry name" value="Peptidase_S1A"/>
</dbReference>
<dbReference type="CDD" id="cd00190">
    <property type="entry name" value="Tryp_SPc"/>
    <property type="match status" value="1"/>
</dbReference>
<dbReference type="GO" id="GO:0004252">
    <property type="term" value="F:serine-type endopeptidase activity"/>
    <property type="evidence" value="ECO:0007669"/>
    <property type="project" value="InterPro"/>
</dbReference>
<dbReference type="Proteomes" id="UP000007875">
    <property type="component" value="Unassembled WGS sequence"/>
</dbReference>
<name>H2YS64_CIOSA</name>
<feature type="signal peptide" evidence="7">
    <location>
        <begin position="1"/>
        <end position="26"/>
    </location>
</feature>
<protein>
    <recommendedName>
        <fullName evidence="8">Peptidase S1 domain-containing protein</fullName>
    </recommendedName>
</protein>
<dbReference type="AlphaFoldDB" id="H2YS64"/>
<dbReference type="PANTHER" id="PTHR24264:SF65">
    <property type="entry name" value="SRCR DOMAIN-CONTAINING PROTEIN"/>
    <property type="match status" value="1"/>
</dbReference>
<evidence type="ECO:0000313" key="9">
    <source>
        <dbReference type="Ensembl" id="ENSCSAVP00000008174.1"/>
    </source>
</evidence>
<evidence type="ECO:0000256" key="1">
    <source>
        <dbReference type="ARBA" id="ARBA00004613"/>
    </source>
</evidence>
<keyword evidence="2" id="KW-0964">Secreted</keyword>
<dbReference type="Ensembl" id="ENSCSAVT00000008282.1">
    <property type="protein sequence ID" value="ENSCSAVP00000008174.1"/>
    <property type="gene ID" value="ENSCSAVG00000004864.1"/>
</dbReference>
<dbReference type="PRINTS" id="PR00722">
    <property type="entry name" value="CHYMOTRYPSIN"/>
</dbReference>
<dbReference type="HOGENOM" id="CLU_006842_1_2_1"/>
<dbReference type="InterPro" id="IPR001254">
    <property type="entry name" value="Trypsin_dom"/>
</dbReference>
<evidence type="ECO:0000256" key="2">
    <source>
        <dbReference type="ARBA" id="ARBA00022525"/>
    </source>
</evidence>
<keyword evidence="5" id="KW-0720">Serine protease</keyword>
<dbReference type="InterPro" id="IPR043504">
    <property type="entry name" value="Peptidase_S1_PA_chymotrypsin"/>
</dbReference>
<dbReference type="PANTHER" id="PTHR24264">
    <property type="entry name" value="TRYPSIN-RELATED"/>
    <property type="match status" value="1"/>
</dbReference>
<dbReference type="SMART" id="SM00020">
    <property type="entry name" value="Tryp_SPc"/>
    <property type="match status" value="1"/>
</dbReference>
<dbReference type="GeneTree" id="ENSGT01050000244883"/>
<dbReference type="Gene3D" id="2.40.10.10">
    <property type="entry name" value="Trypsin-like serine proteases"/>
    <property type="match status" value="1"/>
</dbReference>
<dbReference type="InterPro" id="IPR018114">
    <property type="entry name" value="TRYPSIN_HIS"/>
</dbReference>
<reference evidence="9" key="2">
    <citation type="submission" date="2025-08" db="UniProtKB">
        <authorList>
            <consortium name="Ensembl"/>
        </authorList>
    </citation>
    <scope>IDENTIFICATION</scope>
</reference>
<sequence>RTKNIDLAGSSLFLFIISFFIKDGVCDDRIIGGTGAIPHSAPHIVHLDTSTLFCGGSLIDPNWVLSAAHCYYNPLSFNVVLGDHDLSRDEGTEQIIKPSKVIKHPRYDQRTKGYDVMLIKLSKAAVLNQYVGVAELPKAFDEPTVGSTCRICGWGNTQVVGNVYPDVLQCVDLPVVSSSACNDVTSYNGLITESMMCI</sequence>
<dbReference type="InParanoid" id="H2YS64"/>
<organism evidence="9 10">
    <name type="scientific">Ciona savignyi</name>
    <name type="common">Pacific transparent sea squirt</name>
    <dbReference type="NCBI Taxonomy" id="51511"/>
    <lineage>
        <taxon>Eukaryota</taxon>
        <taxon>Metazoa</taxon>
        <taxon>Chordata</taxon>
        <taxon>Tunicata</taxon>
        <taxon>Ascidiacea</taxon>
        <taxon>Phlebobranchia</taxon>
        <taxon>Cionidae</taxon>
        <taxon>Ciona</taxon>
    </lineage>
</organism>
<comment type="subcellular location">
    <subcellularLocation>
        <location evidence="1">Secreted</location>
    </subcellularLocation>
</comment>
<dbReference type="InterPro" id="IPR050127">
    <property type="entry name" value="Serine_Proteases_S1"/>
</dbReference>
<dbReference type="InterPro" id="IPR009003">
    <property type="entry name" value="Peptidase_S1_PA"/>
</dbReference>
<reference evidence="10" key="1">
    <citation type="submission" date="2003-08" db="EMBL/GenBank/DDBJ databases">
        <authorList>
            <person name="Birren B."/>
            <person name="Nusbaum C."/>
            <person name="Abebe A."/>
            <person name="Abouelleil A."/>
            <person name="Adekoya E."/>
            <person name="Ait-zahra M."/>
            <person name="Allen N."/>
            <person name="Allen T."/>
            <person name="An P."/>
            <person name="Anderson M."/>
            <person name="Anderson S."/>
            <person name="Arachchi H."/>
            <person name="Armbruster J."/>
            <person name="Bachantsang P."/>
            <person name="Baldwin J."/>
            <person name="Barry A."/>
            <person name="Bayul T."/>
            <person name="Blitshsteyn B."/>
            <person name="Bloom T."/>
            <person name="Blye J."/>
            <person name="Boguslavskiy L."/>
            <person name="Borowsky M."/>
            <person name="Boukhgalter B."/>
            <person name="Brunache A."/>
            <person name="Butler J."/>
            <person name="Calixte N."/>
            <person name="Calvo S."/>
            <person name="Camarata J."/>
            <person name="Campo K."/>
            <person name="Chang J."/>
            <person name="Cheshatsang Y."/>
            <person name="Citroen M."/>
            <person name="Collymore A."/>
            <person name="Considine T."/>
            <person name="Cook A."/>
            <person name="Cooke P."/>
            <person name="Corum B."/>
            <person name="Cuomo C."/>
            <person name="David R."/>
            <person name="Dawoe T."/>
            <person name="Degray S."/>
            <person name="Dodge S."/>
            <person name="Dooley K."/>
            <person name="Dorje P."/>
            <person name="Dorjee K."/>
            <person name="Dorris L."/>
            <person name="Duffey N."/>
            <person name="Dupes A."/>
            <person name="Elkins T."/>
            <person name="Engels R."/>
            <person name="Erickson J."/>
            <person name="Farina A."/>
            <person name="Faro S."/>
            <person name="Ferreira P."/>
            <person name="Fischer H."/>
            <person name="Fitzgerald M."/>
            <person name="Foley K."/>
            <person name="Gage D."/>
            <person name="Galagan J."/>
            <person name="Gearin G."/>
            <person name="Gnerre S."/>
            <person name="Gnirke A."/>
            <person name="Goyette A."/>
            <person name="Graham J."/>
            <person name="Grandbois E."/>
            <person name="Gyaltsen K."/>
            <person name="Hafez N."/>
            <person name="Hagopian D."/>
            <person name="Hagos B."/>
            <person name="Hall J."/>
            <person name="Hatcher B."/>
            <person name="Heller A."/>
            <person name="Higgins H."/>
            <person name="Honan T."/>
            <person name="Horn A."/>
            <person name="Houde N."/>
            <person name="Hughes L."/>
            <person name="Hulme W."/>
            <person name="Husby E."/>
            <person name="Iliev I."/>
            <person name="Jaffe D."/>
            <person name="Jones C."/>
            <person name="Kamal M."/>
            <person name="Kamat A."/>
            <person name="Kamvysselis M."/>
            <person name="Karlsson E."/>
            <person name="Kells C."/>
            <person name="Kieu A."/>
            <person name="Kisner P."/>
            <person name="Kodira C."/>
            <person name="Kulbokas E."/>
            <person name="Labutti K."/>
            <person name="Lama D."/>
            <person name="Landers T."/>
            <person name="Leger J."/>
            <person name="Levine S."/>
            <person name="Lewis D."/>
            <person name="Lewis T."/>
            <person name="Lindblad-toh K."/>
            <person name="Liu X."/>
            <person name="Lokyitsang T."/>
            <person name="Lokyitsang Y."/>
            <person name="Lucien O."/>
            <person name="Lui A."/>
            <person name="Ma L.J."/>
            <person name="Mabbitt R."/>
            <person name="Macdonald J."/>
            <person name="Maclean C."/>
            <person name="Major J."/>
            <person name="Manning J."/>
            <person name="Marabella R."/>
            <person name="Maru K."/>
            <person name="Matthews C."/>
            <person name="Mauceli E."/>
            <person name="Mccarthy M."/>
            <person name="Mcdonough S."/>
            <person name="Mcghee T."/>
            <person name="Meldrim J."/>
            <person name="Meneus L."/>
            <person name="Mesirov J."/>
            <person name="Mihalev A."/>
            <person name="Mihova T."/>
            <person name="Mikkelsen T."/>
            <person name="Mlenga V."/>
            <person name="Moru K."/>
            <person name="Mozes J."/>
            <person name="Mulrain L."/>
            <person name="Munson G."/>
            <person name="Naylor J."/>
            <person name="Newes C."/>
            <person name="Nguyen C."/>
            <person name="Nguyen N."/>
            <person name="Nguyen T."/>
            <person name="Nicol R."/>
            <person name="Nielsen C."/>
            <person name="Nizzari M."/>
            <person name="Norbu C."/>
            <person name="Norbu N."/>
            <person name="O'donnell P."/>
            <person name="Okoawo O."/>
            <person name="O'leary S."/>
            <person name="Omotosho B."/>
            <person name="O'neill K."/>
            <person name="Osman S."/>
            <person name="Parker S."/>
            <person name="Perrin D."/>
            <person name="Phunkhang P."/>
            <person name="Piqani B."/>
            <person name="Purcell S."/>
            <person name="Rachupka T."/>
            <person name="Ramasamy U."/>
            <person name="Rameau R."/>
            <person name="Ray V."/>
            <person name="Raymond C."/>
            <person name="Retta R."/>
            <person name="Richardson S."/>
            <person name="Rise C."/>
            <person name="Rodriguez J."/>
            <person name="Rogers J."/>
            <person name="Rogov P."/>
            <person name="Rutman M."/>
            <person name="Schupbach R."/>
            <person name="Seaman C."/>
            <person name="Settipalli S."/>
            <person name="Sharpe T."/>
            <person name="Sheridan J."/>
            <person name="Sherpa N."/>
            <person name="Shi J."/>
            <person name="Smirnov S."/>
            <person name="Smith C."/>
            <person name="Sougnez C."/>
            <person name="Spencer B."/>
            <person name="Stalker J."/>
            <person name="Stange-thomann N."/>
            <person name="Stavropoulos S."/>
            <person name="Stetson K."/>
            <person name="Stone C."/>
            <person name="Stone S."/>
            <person name="Stubbs M."/>
            <person name="Talamas J."/>
            <person name="Tchuinga P."/>
            <person name="Tenzing P."/>
            <person name="Tesfaye S."/>
            <person name="Theodore J."/>
            <person name="Thoulutsang Y."/>
            <person name="Topham K."/>
            <person name="Towey S."/>
            <person name="Tsamla T."/>
            <person name="Tsomo N."/>
            <person name="Vallee D."/>
            <person name="Vassiliev H."/>
            <person name="Venkataraman V."/>
            <person name="Vinson J."/>
            <person name="Vo A."/>
            <person name="Wade C."/>
            <person name="Wang S."/>
            <person name="Wangchuk T."/>
            <person name="Wangdi T."/>
            <person name="Whittaker C."/>
            <person name="Wilkinson J."/>
            <person name="Wu Y."/>
            <person name="Wyman D."/>
            <person name="Yadav S."/>
            <person name="Yang S."/>
            <person name="Yang X."/>
            <person name="Yeager S."/>
            <person name="Yee E."/>
            <person name="Young G."/>
            <person name="Zainoun J."/>
            <person name="Zembeck L."/>
            <person name="Zimmer A."/>
            <person name="Zody M."/>
            <person name="Lander E."/>
        </authorList>
    </citation>
    <scope>NUCLEOTIDE SEQUENCE [LARGE SCALE GENOMIC DNA]</scope>
</reference>